<reference evidence="1 2" key="1">
    <citation type="submission" date="2008-03" db="EMBL/GenBank/DDBJ databases">
        <title>Sequencing of the draft genome and assembly of Burkholderia graminis C4D1M.</title>
        <authorList>
            <consortium name="US DOE Joint Genome Institute (JGI-PGF)"/>
            <person name="Copeland A."/>
            <person name="Lucas S."/>
            <person name="Lapidus A."/>
            <person name="Glavina del Rio T."/>
            <person name="Dalin E."/>
            <person name="Tice H."/>
            <person name="Bruce D."/>
            <person name="Goodwin L."/>
            <person name="Pitluck S."/>
            <person name="Larimer F."/>
            <person name="Land M.L."/>
            <person name="Hauser L."/>
            <person name="Tiedje J."/>
            <person name="Richardson P."/>
        </authorList>
    </citation>
    <scope>NUCLEOTIDE SEQUENCE [LARGE SCALE GENOMIC DNA]</scope>
    <source>
        <strain evidence="2">ATCC 700544 / DSM 17151 / LMG 18924 / NCIMB 13744 / C4D1M</strain>
    </source>
</reference>
<gene>
    <name evidence="1" type="ORF">BgramDRAFT_5949</name>
</gene>
<dbReference type="Proteomes" id="UP000005045">
    <property type="component" value="Unassembled WGS sequence"/>
</dbReference>
<comment type="caution">
    <text evidence="1">The sequence shown here is derived from an EMBL/GenBank/DDBJ whole genome shotgun (WGS) entry which is preliminary data.</text>
</comment>
<sequence>MLLRLHREITQAADEQTRGIQEVSCAGSSLKVEPAN</sequence>
<evidence type="ECO:0000313" key="1">
    <source>
        <dbReference type="EMBL" id="EDT07271.1"/>
    </source>
</evidence>
<dbReference type="AlphaFoldDB" id="B1G9B2"/>
<accession>B1G9B2</accession>
<dbReference type="EMBL" id="ABLD01000030">
    <property type="protein sequence ID" value="EDT07271.1"/>
    <property type="molecule type" value="Genomic_DNA"/>
</dbReference>
<protein>
    <submittedName>
        <fullName evidence="1">Uncharacterized protein</fullName>
    </submittedName>
</protein>
<keyword evidence="2" id="KW-1185">Reference proteome</keyword>
<proteinExistence type="predicted"/>
<name>B1G9B2_PARG4</name>
<evidence type="ECO:0000313" key="2">
    <source>
        <dbReference type="Proteomes" id="UP000005045"/>
    </source>
</evidence>
<organism evidence="1 2">
    <name type="scientific">Paraburkholderia graminis (strain ATCC 700544 / DSM 17151 / LMG 18924 / NCIMB 13744 / C4D1M)</name>
    <dbReference type="NCBI Taxonomy" id="396598"/>
    <lineage>
        <taxon>Bacteria</taxon>
        <taxon>Pseudomonadati</taxon>
        <taxon>Pseudomonadota</taxon>
        <taxon>Betaproteobacteria</taxon>
        <taxon>Burkholderiales</taxon>
        <taxon>Burkholderiaceae</taxon>
        <taxon>Paraburkholderia</taxon>
    </lineage>
</organism>